<dbReference type="SUPFAM" id="SSF53448">
    <property type="entry name" value="Nucleotide-diphospho-sugar transferases"/>
    <property type="match status" value="1"/>
</dbReference>
<proteinExistence type="predicted"/>
<organism evidence="1 2">
    <name type="scientific">Coralloluteibacterium thermophilum</name>
    <dbReference type="NCBI Taxonomy" id="2707049"/>
    <lineage>
        <taxon>Bacteria</taxon>
        <taxon>Pseudomonadati</taxon>
        <taxon>Pseudomonadota</taxon>
        <taxon>Gammaproteobacteria</taxon>
        <taxon>Lysobacterales</taxon>
        <taxon>Lysobacteraceae</taxon>
        <taxon>Coralloluteibacterium</taxon>
    </lineage>
</organism>
<gene>
    <name evidence="1" type="ORF">ACFO3Q_11485</name>
</gene>
<evidence type="ECO:0008006" key="3">
    <source>
        <dbReference type="Google" id="ProtNLM"/>
    </source>
</evidence>
<protein>
    <recommendedName>
        <fullName evidence="3">Nucleotide-diphospho-sugar transferase domain-containing protein</fullName>
    </recommendedName>
</protein>
<sequence>MRRFAAVTTCHAAGYEKYGRTMLETFDRHWPAQVPLHLYTEGFDCDVASPRIHARPLLEASPELRAFKARHRDDPSAHGHVRPPVTWRVFGRRIALPLRRRLRHDYRFDAVRFAHKSFAVLHAAAHLREVDVLLWLDADTRFFADLPQDALEGFVPEDCFVGCLRRTTMHTECGFVAYNLRHPATADFLADFRALYVEDRFRNEREWHDSWLFDAARARAEARGARSYDIGEGIGASAGHVLVNSRLGSFMDHMKGDRKEAGRSAAADLVVARGEAYWSTAG</sequence>
<comment type="caution">
    <text evidence="1">The sequence shown here is derived from an EMBL/GenBank/DDBJ whole genome shotgun (WGS) entry which is preliminary data.</text>
</comment>
<reference evidence="2" key="1">
    <citation type="journal article" date="2019" name="Int. J. Syst. Evol. Microbiol.">
        <title>The Global Catalogue of Microorganisms (GCM) 10K type strain sequencing project: providing services to taxonomists for standard genome sequencing and annotation.</title>
        <authorList>
            <consortium name="The Broad Institute Genomics Platform"/>
            <consortium name="The Broad Institute Genome Sequencing Center for Infectious Disease"/>
            <person name="Wu L."/>
            <person name="Ma J."/>
        </authorList>
    </citation>
    <scope>NUCLEOTIDE SEQUENCE [LARGE SCALE GENOMIC DNA]</scope>
    <source>
        <strain evidence="2">CGMCC 1.13574</strain>
    </source>
</reference>
<dbReference type="RefSeq" id="WP_377004862.1">
    <property type="nucleotide sequence ID" value="NZ_JBHSGG010000031.1"/>
</dbReference>
<dbReference type="InterPro" id="IPR029044">
    <property type="entry name" value="Nucleotide-diphossugar_trans"/>
</dbReference>
<evidence type="ECO:0000313" key="1">
    <source>
        <dbReference type="EMBL" id="MFC4728792.1"/>
    </source>
</evidence>
<keyword evidence="2" id="KW-1185">Reference proteome</keyword>
<dbReference type="Proteomes" id="UP001595892">
    <property type="component" value="Unassembled WGS sequence"/>
</dbReference>
<dbReference type="EMBL" id="JBHSGG010000031">
    <property type="protein sequence ID" value="MFC4728792.1"/>
    <property type="molecule type" value="Genomic_DNA"/>
</dbReference>
<evidence type="ECO:0000313" key="2">
    <source>
        <dbReference type="Proteomes" id="UP001595892"/>
    </source>
</evidence>
<name>A0ABV9NKI8_9GAMM</name>
<accession>A0ABV9NKI8</accession>